<evidence type="ECO:0000313" key="12">
    <source>
        <dbReference type="EMBL" id="ACC82253.1"/>
    </source>
</evidence>
<evidence type="ECO:0000256" key="1">
    <source>
        <dbReference type="ARBA" id="ARBA00022490"/>
    </source>
</evidence>
<evidence type="ECO:0000256" key="5">
    <source>
        <dbReference type="ARBA" id="ARBA00022884"/>
    </source>
</evidence>
<keyword evidence="2 9" id="KW-0436">Ligase</keyword>
<keyword evidence="13" id="KW-1185">Reference proteome</keyword>
<name>B2J596_NOSP7</name>
<comment type="catalytic activity">
    <reaction evidence="8 9">
        <text>tRNA(Tyr) + L-tyrosine + ATP = L-tyrosyl-tRNA(Tyr) + AMP + diphosphate + H(+)</text>
        <dbReference type="Rhea" id="RHEA:10220"/>
        <dbReference type="Rhea" id="RHEA-COMP:9706"/>
        <dbReference type="Rhea" id="RHEA-COMP:9707"/>
        <dbReference type="ChEBI" id="CHEBI:15378"/>
        <dbReference type="ChEBI" id="CHEBI:30616"/>
        <dbReference type="ChEBI" id="CHEBI:33019"/>
        <dbReference type="ChEBI" id="CHEBI:58315"/>
        <dbReference type="ChEBI" id="CHEBI:78442"/>
        <dbReference type="ChEBI" id="CHEBI:78536"/>
        <dbReference type="ChEBI" id="CHEBI:456215"/>
        <dbReference type="EC" id="6.1.1.1"/>
    </reaction>
</comment>
<evidence type="ECO:0000256" key="4">
    <source>
        <dbReference type="ARBA" id="ARBA00022840"/>
    </source>
</evidence>
<dbReference type="Gene3D" id="3.10.290.10">
    <property type="entry name" value="RNA-binding S4 domain"/>
    <property type="match status" value="1"/>
</dbReference>
<reference evidence="13" key="1">
    <citation type="submission" date="2008-04" db="EMBL/GenBank/DDBJ databases">
        <title>Complete sequence of chromosome of Nostoc punctiforme ATCC 29133.</title>
        <authorList>
            <consortium name="US DOE Joint Genome Institute"/>
            <person name="Copeland A."/>
            <person name="Lucas S."/>
            <person name="Lapidus A."/>
            <person name="Glavina del Rio T."/>
            <person name="Dalin E."/>
            <person name="Tice H."/>
            <person name="Pitluck S."/>
            <person name="Chain P."/>
            <person name="Malfatti S."/>
            <person name="Shin M."/>
            <person name="Vergez L."/>
            <person name="Schmutz J."/>
            <person name="Larimer F."/>
            <person name="Land M."/>
            <person name="Hauser L."/>
            <person name="Kyrpides N."/>
            <person name="Kim E."/>
            <person name="Meeks J.C."/>
            <person name="Elhai J."/>
            <person name="Campbell E.L."/>
            <person name="Thiel T."/>
            <person name="Longmire J."/>
            <person name="Potts M."/>
            <person name="Atlas R."/>
        </authorList>
    </citation>
    <scope>NUCLEOTIDE SEQUENCE [LARGE SCALE GENOMIC DNA]</scope>
    <source>
        <strain evidence="13">ATCC 29133 / PCC 73102</strain>
    </source>
</reference>
<keyword evidence="4 9" id="KW-0067">ATP-binding</keyword>
<dbReference type="InterPro" id="IPR002307">
    <property type="entry name" value="Tyr-tRNA-ligase"/>
</dbReference>
<keyword evidence="5 10" id="KW-0694">RNA-binding</keyword>
<dbReference type="Gene3D" id="1.10.240.10">
    <property type="entry name" value="Tyrosyl-Transfer RNA Synthetase"/>
    <property type="match status" value="1"/>
</dbReference>
<dbReference type="PANTHER" id="PTHR11766">
    <property type="entry name" value="TYROSYL-TRNA SYNTHETASE"/>
    <property type="match status" value="1"/>
</dbReference>
<comment type="subunit">
    <text evidence="9">Homodimer.</text>
</comment>
<dbReference type="Pfam" id="PF22421">
    <property type="entry name" value="SYY_C-terminal"/>
    <property type="match status" value="1"/>
</dbReference>
<dbReference type="InterPro" id="IPR002305">
    <property type="entry name" value="aa-tRNA-synth_Ic"/>
</dbReference>
<dbReference type="GO" id="GO:0004831">
    <property type="term" value="F:tyrosine-tRNA ligase activity"/>
    <property type="evidence" value="ECO:0007669"/>
    <property type="project" value="UniProtKB-UniRule"/>
</dbReference>
<evidence type="ECO:0000256" key="9">
    <source>
        <dbReference type="HAMAP-Rule" id="MF_02007"/>
    </source>
</evidence>
<dbReference type="EMBL" id="CP001037">
    <property type="protein sequence ID" value="ACC82253.1"/>
    <property type="molecule type" value="Genomic_DNA"/>
</dbReference>
<reference evidence="12 13" key="2">
    <citation type="journal article" date="2013" name="Plant Physiol.">
        <title>A Nostoc punctiforme Sugar Transporter Necessary to Establish a Cyanobacterium-Plant Symbiosis.</title>
        <authorList>
            <person name="Ekman M."/>
            <person name="Picossi S."/>
            <person name="Campbell E.L."/>
            <person name="Meeks J.C."/>
            <person name="Flores E."/>
        </authorList>
    </citation>
    <scope>NUCLEOTIDE SEQUENCE [LARGE SCALE GENOMIC DNA]</scope>
    <source>
        <strain evidence="13">ATCC 29133 / PCC 73102</strain>
    </source>
</reference>
<gene>
    <name evidence="9" type="primary">tyrS</name>
    <name evidence="12" type="ordered locus">Npun_R3869</name>
</gene>
<dbReference type="PANTHER" id="PTHR11766:SF1">
    <property type="entry name" value="TYROSINE--TRNA LIGASE"/>
    <property type="match status" value="1"/>
</dbReference>
<organism evidence="12 13">
    <name type="scientific">Nostoc punctiforme (strain ATCC 29133 / PCC 73102)</name>
    <dbReference type="NCBI Taxonomy" id="63737"/>
    <lineage>
        <taxon>Bacteria</taxon>
        <taxon>Bacillati</taxon>
        <taxon>Cyanobacteriota</taxon>
        <taxon>Cyanophyceae</taxon>
        <taxon>Nostocales</taxon>
        <taxon>Nostocaceae</taxon>
        <taxon>Nostoc</taxon>
    </lineage>
</organism>
<dbReference type="PRINTS" id="PR01040">
    <property type="entry name" value="TRNASYNTHTYR"/>
</dbReference>
<sequence>MDEARRLIFCNYSSLADEKVDKLQVFITNLTSSVQNIANSGFSSMTQDFAWLRRGVVEVFPQPVDVNSESLEKLLTTTNKPLRIKLGIDPTGTDIHLGHSIPVRKLRAFQDAGHIAVLIIGDFTARIGDPTGKSEVRRQLTEADVAQNAQTYLDQVRPILDFDTPGRLEVRYNSEWLSGLNLEKILELLSTMTVGQMLAKEGFADRYKKENPIFIHEFLYPLMQGFDSVAVEADVELGGTDQKFNIAVGRDLQRHFGQKPQFGMLLPILIGTDGVQKMSKSLGNYIGLSEHPGQKYQKLQGVPDNLLEQYFELLTDLPLDNLPENPRDRQTLLAWEVVKQYHGETAAQEAKEAAQSGGKEGAVPEFSLAEISHPAKLAYILNVTGLCKSTGEGKRKIQEGGVRIDGDRITDVDTTFADSAQLQGKVLQVGKNKFVRLVP</sequence>
<dbReference type="PhylomeDB" id="B2J596"/>
<protein>
    <recommendedName>
        <fullName evidence="9">Tyrosine--tRNA ligase</fullName>
        <ecNumber evidence="9">6.1.1.1</ecNumber>
    </recommendedName>
    <alternativeName>
        <fullName evidence="9">Tyrosyl-tRNA synthetase</fullName>
        <shortName evidence="9">TyrRS</shortName>
    </alternativeName>
</protein>
<accession>B2J596</accession>
<feature type="domain" description="Tyrosine--tRNA ligase SYY-like C-terminal" evidence="11">
    <location>
        <begin position="363"/>
        <end position="435"/>
    </location>
</feature>
<dbReference type="HOGENOM" id="CLU_024003_5_0_3"/>
<evidence type="ECO:0000259" key="11">
    <source>
        <dbReference type="Pfam" id="PF22421"/>
    </source>
</evidence>
<dbReference type="CDD" id="cd00805">
    <property type="entry name" value="TyrRS_core"/>
    <property type="match status" value="1"/>
</dbReference>
<dbReference type="EnsemblBacteria" id="ACC82253">
    <property type="protein sequence ID" value="ACC82253"/>
    <property type="gene ID" value="Npun_R3869"/>
</dbReference>
<feature type="short sequence motif" description="'KMSKS' region" evidence="9">
    <location>
        <begin position="277"/>
        <end position="281"/>
    </location>
</feature>
<dbReference type="GO" id="GO:0006437">
    <property type="term" value="P:tyrosyl-tRNA aminoacylation"/>
    <property type="evidence" value="ECO:0007669"/>
    <property type="project" value="UniProtKB-UniRule"/>
</dbReference>
<dbReference type="InterPro" id="IPR054608">
    <property type="entry name" value="SYY-like_C"/>
</dbReference>
<evidence type="ECO:0000256" key="2">
    <source>
        <dbReference type="ARBA" id="ARBA00022598"/>
    </source>
</evidence>
<comment type="function">
    <text evidence="9">Catalyzes the attachment of tyrosine to tRNA(Tyr) in a two-step reaction: tyrosine is first activated by ATP to form Tyr-AMP and then transferred to the acceptor end of tRNA(Tyr).</text>
</comment>
<keyword evidence="7 9" id="KW-0030">Aminoacyl-tRNA synthetase</keyword>
<dbReference type="Gene3D" id="3.40.50.620">
    <property type="entry name" value="HUPs"/>
    <property type="match status" value="1"/>
</dbReference>
<dbReference type="InterPro" id="IPR036986">
    <property type="entry name" value="S4_RNA-bd_sf"/>
</dbReference>
<dbReference type="STRING" id="63737.Npun_R3869"/>
<evidence type="ECO:0000256" key="8">
    <source>
        <dbReference type="ARBA" id="ARBA00048248"/>
    </source>
</evidence>
<dbReference type="GO" id="GO:0003723">
    <property type="term" value="F:RNA binding"/>
    <property type="evidence" value="ECO:0007669"/>
    <property type="project" value="UniProtKB-KW"/>
</dbReference>
<dbReference type="GO" id="GO:0005829">
    <property type="term" value="C:cytosol"/>
    <property type="evidence" value="ECO:0007669"/>
    <property type="project" value="TreeGrafter"/>
</dbReference>
<dbReference type="eggNOG" id="COG0162">
    <property type="taxonomic scope" value="Bacteria"/>
</dbReference>
<evidence type="ECO:0000256" key="6">
    <source>
        <dbReference type="ARBA" id="ARBA00022917"/>
    </source>
</evidence>
<dbReference type="InterPro" id="IPR024088">
    <property type="entry name" value="Tyr-tRNA-ligase_bac-type"/>
</dbReference>
<evidence type="ECO:0000256" key="7">
    <source>
        <dbReference type="ARBA" id="ARBA00023146"/>
    </source>
</evidence>
<evidence type="ECO:0000256" key="3">
    <source>
        <dbReference type="ARBA" id="ARBA00022741"/>
    </source>
</evidence>
<dbReference type="EC" id="6.1.1.1" evidence="9"/>
<feature type="binding site" evidence="9">
    <location>
        <position position="280"/>
    </location>
    <ligand>
        <name>ATP</name>
        <dbReference type="ChEBI" id="CHEBI:30616"/>
    </ligand>
</feature>
<keyword evidence="3 9" id="KW-0547">Nucleotide-binding</keyword>
<dbReference type="AlphaFoldDB" id="B2J596"/>
<keyword evidence="1 9" id="KW-0963">Cytoplasm</keyword>
<dbReference type="HAMAP" id="MF_02007">
    <property type="entry name" value="Tyr_tRNA_synth_type2"/>
    <property type="match status" value="1"/>
</dbReference>
<dbReference type="InterPro" id="IPR024108">
    <property type="entry name" value="Tyr-tRNA-ligase_bac_2"/>
</dbReference>
<dbReference type="FunFam" id="3.10.290.10:FF:000022">
    <property type="entry name" value="Tyrosine--tRNA ligase"/>
    <property type="match status" value="1"/>
</dbReference>
<feature type="short sequence motif" description="'HIGH' region" evidence="9">
    <location>
        <begin position="90"/>
        <end position="99"/>
    </location>
</feature>
<keyword evidence="6 9" id="KW-0648">Protein biosynthesis</keyword>
<dbReference type="Pfam" id="PF00579">
    <property type="entry name" value="tRNA-synt_1b"/>
    <property type="match status" value="1"/>
</dbReference>
<comment type="subcellular location">
    <subcellularLocation>
        <location evidence="9">Cytoplasm</location>
    </subcellularLocation>
</comment>
<dbReference type="SUPFAM" id="SSF55174">
    <property type="entry name" value="Alpha-L RNA-binding motif"/>
    <property type="match status" value="1"/>
</dbReference>
<proteinExistence type="inferred from homology"/>
<dbReference type="Proteomes" id="UP000001191">
    <property type="component" value="Chromosome"/>
</dbReference>
<evidence type="ECO:0000313" key="13">
    <source>
        <dbReference type="Proteomes" id="UP000001191"/>
    </source>
</evidence>
<dbReference type="GO" id="GO:0005524">
    <property type="term" value="F:ATP binding"/>
    <property type="evidence" value="ECO:0007669"/>
    <property type="project" value="UniProtKB-UniRule"/>
</dbReference>
<evidence type="ECO:0000256" key="10">
    <source>
        <dbReference type="PROSITE-ProRule" id="PRU00182"/>
    </source>
</evidence>
<dbReference type="PROSITE" id="PS50889">
    <property type="entry name" value="S4"/>
    <property type="match status" value="1"/>
</dbReference>
<dbReference type="InterPro" id="IPR014729">
    <property type="entry name" value="Rossmann-like_a/b/a_fold"/>
</dbReference>
<comment type="similarity">
    <text evidence="9">Belongs to the class-I aminoacyl-tRNA synthetase family. TyrS type 2 subfamily.</text>
</comment>
<dbReference type="NCBIfam" id="TIGR00234">
    <property type="entry name" value="tyrS"/>
    <property type="match status" value="1"/>
</dbReference>
<dbReference type="SUPFAM" id="SSF52374">
    <property type="entry name" value="Nucleotidylyl transferase"/>
    <property type="match status" value="1"/>
</dbReference>
<dbReference type="KEGG" id="npu:Npun_R3869"/>